<evidence type="ECO:0000256" key="4">
    <source>
        <dbReference type="ARBA" id="ARBA00022448"/>
    </source>
</evidence>
<dbReference type="FunFam" id="1.25.40.10:FF:000350">
    <property type="entry name" value="Vacuolar protein sorting-associated protein 41 homolog"/>
    <property type="match status" value="1"/>
</dbReference>
<accession>A0A8H7V9W0</accession>
<evidence type="ECO:0000256" key="7">
    <source>
        <dbReference type="PROSITE-ProRule" id="PRU00175"/>
    </source>
</evidence>
<evidence type="ECO:0000256" key="9">
    <source>
        <dbReference type="PROSITE-ProRule" id="PRU01006"/>
    </source>
</evidence>
<keyword evidence="6" id="KW-0926">Vacuole</keyword>
<dbReference type="InterPro" id="IPR015943">
    <property type="entry name" value="WD40/YVTN_repeat-like_dom_sf"/>
</dbReference>
<dbReference type="GO" id="GO:0005770">
    <property type="term" value="C:late endosome"/>
    <property type="evidence" value="ECO:0007669"/>
    <property type="project" value="UniProtKB-SubCell"/>
</dbReference>
<dbReference type="InterPro" id="IPR016902">
    <property type="entry name" value="Vps41"/>
</dbReference>
<dbReference type="Gene3D" id="1.25.40.10">
    <property type="entry name" value="Tetratricopeptide repeat domain"/>
    <property type="match status" value="1"/>
</dbReference>
<keyword evidence="7" id="KW-0479">Metal-binding</keyword>
<dbReference type="Gene3D" id="2.130.10.10">
    <property type="entry name" value="YVTN repeat-like/Quinoprotein amine dehydrogenase"/>
    <property type="match status" value="1"/>
</dbReference>
<evidence type="ECO:0000313" key="13">
    <source>
        <dbReference type="Proteomes" id="UP000603453"/>
    </source>
</evidence>
<keyword evidence="7" id="KW-0862">Zinc</keyword>
<comment type="function">
    <text evidence="6">Required for vacuolar assembly and vacuolar traffic.</text>
</comment>
<keyword evidence="13" id="KW-1185">Reference proteome</keyword>
<name>A0A8H7V9W0_9FUNG</name>
<reference evidence="12" key="1">
    <citation type="submission" date="2020-12" db="EMBL/GenBank/DDBJ databases">
        <title>Metabolic potential, ecology and presence of endohyphal bacteria is reflected in genomic diversity of Mucoromycotina.</title>
        <authorList>
            <person name="Muszewska A."/>
            <person name="Okrasinska A."/>
            <person name="Steczkiewicz K."/>
            <person name="Drgas O."/>
            <person name="Orlowska M."/>
            <person name="Perlinska-Lenart U."/>
            <person name="Aleksandrzak-Piekarczyk T."/>
            <person name="Szatraj K."/>
            <person name="Zielenkiewicz U."/>
            <person name="Pilsyk S."/>
            <person name="Malc E."/>
            <person name="Mieczkowski P."/>
            <person name="Kruszewska J.S."/>
            <person name="Biernat P."/>
            <person name="Pawlowska J."/>
        </authorList>
    </citation>
    <scope>NUCLEOTIDE SEQUENCE</scope>
    <source>
        <strain evidence="12">WA0000017839</strain>
    </source>
</reference>
<evidence type="ECO:0000256" key="6">
    <source>
        <dbReference type="PIRNR" id="PIRNR028921"/>
    </source>
</evidence>
<gene>
    <name evidence="12" type="ORF">INT47_008576</name>
</gene>
<evidence type="ECO:0000256" key="1">
    <source>
        <dbReference type="ARBA" id="ARBA00004132"/>
    </source>
</evidence>
<dbReference type="EMBL" id="JAEPRD010000030">
    <property type="protein sequence ID" value="KAG2206559.1"/>
    <property type="molecule type" value="Genomic_DNA"/>
</dbReference>
<dbReference type="InterPro" id="IPR045111">
    <property type="entry name" value="Vps41/Vps8"/>
</dbReference>
<evidence type="ECO:0000259" key="11">
    <source>
        <dbReference type="PROSITE" id="PS50089"/>
    </source>
</evidence>
<dbReference type="InterPro" id="IPR001680">
    <property type="entry name" value="WD40_rpt"/>
</dbReference>
<dbReference type="GO" id="GO:0030136">
    <property type="term" value="C:clathrin-coated vesicle"/>
    <property type="evidence" value="ECO:0007669"/>
    <property type="project" value="UniProtKB-SubCell"/>
</dbReference>
<dbReference type="InterPro" id="IPR001841">
    <property type="entry name" value="Znf_RING"/>
</dbReference>
<proteinExistence type="inferred from homology"/>
<feature type="compositionally biased region" description="Acidic residues" evidence="10">
    <location>
        <begin position="10"/>
        <end position="31"/>
    </location>
</feature>
<dbReference type="PIRSF" id="PIRSF028921">
    <property type="entry name" value="VPS41"/>
    <property type="match status" value="1"/>
</dbReference>
<dbReference type="GO" id="GO:0034058">
    <property type="term" value="P:endosomal vesicle fusion"/>
    <property type="evidence" value="ECO:0007669"/>
    <property type="project" value="UniProtKB-UniRule"/>
</dbReference>
<feature type="region of interest" description="Disordered" evidence="10">
    <location>
        <begin position="896"/>
        <end position="927"/>
    </location>
</feature>
<dbReference type="GO" id="GO:0005794">
    <property type="term" value="C:Golgi apparatus"/>
    <property type="evidence" value="ECO:0007669"/>
    <property type="project" value="UniProtKB-SubCell"/>
</dbReference>
<dbReference type="PANTHER" id="PTHR12616">
    <property type="entry name" value="VACUOLAR PROTEIN SORTING VPS41"/>
    <property type="match status" value="1"/>
</dbReference>
<dbReference type="GO" id="GO:0008270">
    <property type="term" value="F:zinc ion binding"/>
    <property type="evidence" value="ECO:0007669"/>
    <property type="project" value="UniProtKB-KW"/>
</dbReference>
<dbReference type="PROSITE" id="PS50089">
    <property type="entry name" value="ZF_RING_2"/>
    <property type="match status" value="1"/>
</dbReference>
<comment type="subcellular location">
    <subcellularLocation>
        <location evidence="1">Cytoplasmic vesicle</location>
        <location evidence="1">Clathrin-coated vesicle</location>
    </subcellularLocation>
    <subcellularLocation>
        <location evidence="2">Late endosome</location>
    </subcellularLocation>
    <subcellularLocation>
        <location evidence="6">Vacuole</location>
    </subcellularLocation>
</comment>
<dbReference type="GO" id="GO:0030897">
    <property type="term" value="C:HOPS complex"/>
    <property type="evidence" value="ECO:0007669"/>
    <property type="project" value="UniProtKB-UniRule"/>
</dbReference>
<dbReference type="GO" id="GO:0006623">
    <property type="term" value="P:protein targeting to vacuole"/>
    <property type="evidence" value="ECO:0007669"/>
    <property type="project" value="InterPro"/>
</dbReference>
<dbReference type="SMART" id="SM00184">
    <property type="entry name" value="RING"/>
    <property type="match status" value="1"/>
</dbReference>
<evidence type="ECO:0000256" key="5">
    <source>
        <dbReference type="ARBA" id="ARBA00022927"/>
    </source>
</evidence>
<dbReference type="GO" id="GO:0009267">
    <property type="term" value="P:cellular response to starvation"/>
    <property type="evidence" value="ECO:0007669"/>
    <property type="project" value="TreeGrafter"/>
</dbReference>
<dbReference type="GO" id="GO:0016236">
    <property type="term" value="P:macroautophagy"/>
    <property type="evidence" value="ECO:0007669"/>
    <property type="project" value="TreeGrafter"/>
</dbReference>
<keyword evidence="8" id="KW-0853">WD repeat</keyword>
<evidence type="ECO:0000256" key="8">
    <source>
        <dbReference type="PROSITE-ProRule" id="PRU00221"/>
    </source>
</evidence>
<evidence type="ECO:0000313" key="12">
    <source>
        <dbReference type="EMBL" id="KAG2206559.1"/>
    </source>
</evidence>
<feature type="domain" description="RING-type" evidence="11">
    <location>
        <begin position="812"/>
        <end position="884"/>
    </location>
</feature>
<feature type="region of interest" description="Disordered" evidence="10">
    <location>
        <begin position="1"/>
        <end position="36"/>
    </location>
</feature>
<keyword evidence="5 6" id="KW-0653">Protein transport</keyword>
<dbReference type="FunFam" id="2.130.10.10:FF:000932">
    <property type="entry name" value="Related to Vacuolar assembly protein VPS41"/>
    <property type="match status" value="1"/>
</dbReference>
<feature type="repeat" description="CHCR" evidence="9">
    <location>
        <begin position="589"/>
        <end position="733"/>
    </location>
</feature>
<dbReference type="InterPro" id="IPR057780">
    <property type="entry name" value="Beta-prop_Vps41"/>
</dbReference>
<dbReference type="PROSITE" id="PS50082">
    <property type="entry name" value="WD_REPEATS_2"/>
    <property type="match status" value="1"/>
</dbReference>
<keyword evidence="7" id="KW-0863">Zinc-finger</keyword>
<dbReference type="Pfam" id="PF23411">
    <property type="entry name" value="Beta-prop_Vps41"/>
    <property type="match status" value="1"/>
</dbReference>
<organism evidence="12 13">
    <name type="scientific">Mucor saturninus</name>
    <dbReference type="NCBI Taxonomy" id="64648"/>
    <lineage>
        <taxon>Eukaryota</taxon>
        <taxon>Fungi</taxon>
        <taxon>Fungi incertae sedis</taxon>
        <taxon>Mucoromycota</taxon>
        <taxon>Mucoromycotina</taxon>
        <taxon>Mucoromycetes</taxon>
        <taxon>Mucorales</taxon>
        <taxon>Mucorineae</taxon>
        <taxon>Mucoraceae</taxon>
        <taxon>Mucor</taxon>
    </lineage>
</organism>
<dbReference type="GO" id="GO:0000329">
    <property type="term" value="C:fungal-type vacuole membrane"/>
    <property type="evidence" value="ECO:0007669"/>
    <property type="project" value="UniProtKB-UniRule"/>
</dbReference>
<feature type="repeat" description="WD" evidence="8">
    <location>
        <begin position="86"/>
        <end position="127"/>
    </location>
</feature>
<dbReference type="SMART" id="SM00320">
    <property type="entry name" value="WD40"/>
    <property type="match status" value="2"/>
</dbReference>
<protein>
    <recommendedName>
        <fullName evidence="6">Vacuolar protein sorting-associated protein 41</fullName>
    </recommendedName>
</protein>
<dbReference type="AlphaFoldDB" id="A0A8H7V9W0"/>
<evidence type="ECO:0000256" key="3">
    <source>
        <dbReference type="ARBA" id="ARBA00009582"/>
    </source>
</evidence>
<dbReference type="SUPFAM" id="SSF50978">
    <property type="entry name" value="WD40 repeat-like"/>
    <property type="match status" value="1"/>
</dbReference>
<sequence length="927" mass="106663">MSVSEQEQFSQDEYETNSEDYEESDEDDDNVDEPKLRYRRVGASVKEILDKDTASTIRVSGKFLALGTHWGAVHILDFEGNLIKSFRNHSATVNDISIDKSDEFVASASDDGLVYIYALYTGEIQHYNYKRPVKSVALDPDYARKKTRQFVSGGMAEQLIMNEKGWLGNKDIVLHANEGPIYAIQWRNNFIAWANDTGVKIYDTTTNVRITYIDRPEGSPRADLYKCRMCWKNDTTLLIGWADTVKVAVIKAKSNPIQGQPSHFVEITTIFQTDYMISGIAPFNDTLMLLSYFLEDEVEDESNMGRKRLAAKPELHIINADNEEISADVLALHGYEHYQANDYVLEFLMEEDMFYIMGPKDIIAARSRDEDDHIEWLLEHEKFGEALFAVRLAVNSKKFNEDDIGQTYLKWLMSEKKFEEAAKNCPDILKDDKTLWEDWVFKFVELGELKAMTPYIPIKDPQLSSTVYEIALAWFLKSDHIALRNTIRKWPKNLYNLSNVIVAVEDYNKKDSNDEVLLECLADLYTYNNQPDKAIEYNLRLRRPNAFELIQEYNMFDAVKDKAVLLMEFDQHLLEKEENHTKPSKMPAVQLLVKNTDAIPPEKVVKQLRRHRQFLHIYLDALFDRDHHLGFEFHDLQVELYAEFDYPKLLEFLRASHYISLEKAFKVCEKKDLVPEMVFILGRMGDNKKALMLIIERLGDVQRAIDFAKEQKDDDLWEDLLTYSMDKPNFIRGLLENVGTEIEPLRLIQRIPDNLEIPGLKESLLKILQDYNLQMSLHEGCEKILVSDSVFLADKMYKAHKRGVNCNQEMLCSICDEPVFDEVNVEDIPNSIIFFCRHAYHESCLIPNTHGIEANGDNPGSLTSKVNQSALLKSSQNMGCPLCREQAAGGNAFVNRMKSTKHGPNRGRVSSPQSPRADSIRSFGTVH</sequence>
<keyword evidence="4 6" id="KW-0813">Transport</keyword>
<dbReference type="SMART" id="SM00299">
    <property type="entry name" value="CLH"/>
    <property type="match status" value="1"/>
</dbReference>
<dbReference type="OrthoDB" id="244107at2759"/>
<comment type="similarity">
    <text evidence="3 6">Belongs to the VPS41 family.</text>
</comment>
<evidence type="ECO:0000256" key="10">
    <source>
        <dbReference type="SAM" id="MobiDB-lite"/>
    </source>
</evidence>
<dbReference type="PROSITE" id="PS50236">
    <property type="entry name" value="CHCR"/>
    <property type="match status" value="1"/>
</dbReference>
<evidence type="ECO:0000256" key="2">
    <source>
        <dbReference type="ARBA" id="ARBA00004603"/>
    </source>
</evidence>
<dbReference type="Pfam" id="PF23556">
    <property type="entry name" value="TPR_Vps41"/>
    <property type="match status" value="1"/>
</dbReference>
<dbReference type="PANTHER" id="PTHR12616:SF1">
    <property type="entry name" value="VACUOLAR PROTEIN SORTING-ASSOCIATED PROTEIN 41 HOMOLOG"/>
    <property type="match status" value="1"/>
</dbReference>
<dbReference type="InterPro" id="IPR011990">
    <property type="entry name" value="TPR-like_helical_dom_sf"/>
</dbReference>
<dbReference type="InterPro" id="IPR036322">
    <property type="entry name" value="WD40_repeat_dom_sf"/>
</dbReference>
<dbReference type="InterPro" id="IPR000547">
    <property type="entry name" value="Clathrin_H-chain/VPS_repeat"/>
</dbReference>
<comment type="caution">
    <text evidence="12">The sequence shown here is derived from an EMBL/GenBank/DDBJ whole genome shotgun (WGS) entry which is preliminary data.</text>
</comment>
<dbReference type="Proteomes" id="UP000603453">
    <property type="component" value="Unassembled WGS sequence"/>
</dbReference>